<organism evidence="1 2">
    <name type="scientific">Holotrichia oblita</name>
    <name type="common">Chafer beetle</name>
    <dbReference type="NCBI Taxonomy" id="644536"/>
    <lineage>
        <taxon>Eukaryota</taxon>
        <taxon>Metazoa</taxon>
        <taxon>Ecdysozoa</taxon>
        <taxon>Arthropoda</taxon>
        <taxon>Hexapoda</taxon>
        <taxon>Insecta</taxon>
        <taxon>Pterygota</taxon>
        <taxon>Neoptera</taxon>
        <taxon>Endopterygota</taxon>
        <taxon>Coleoptera</taxon>
        <taxon>Polyphaga</taxon>
        <taxon>Scarabaeiformia</taxon>
        <taxon>Scarabaeidae</taxon>
        <taxon>Melolonthinae</taxon>
        <taxon>Holotrichia</taxon>
    </lineage>
</organism>
<sequence>MENVFMAGFSAITWTSMKIPEFCDNITKCLDDIEMFVKEVTDMKEARIDEVLDSIARMCFVCLPDSPIKPQELLELNLQHRAKLAKEMELKSSTAEKAVIDLINIFMDTVTQPDLQAEKYNWMDPERAVKPVGSSSKLLMGEDADRYAENRKSRSHLFRRIIVELLQHRGYDDERPPYDHQYGTADTLDPHQSQSGRDPELFRPGVEQYHRHDEGHHDVGPA</sequence>
<keyword evidence="2" id="KW-1185">Reference proteome</keyword>
<reference evidence="1" key="1">
    <citation type="submission" date="2022-04" db="EMBL/GenBank/DDBJ databases">
        <title>Chromosome-scale genome assembly of Holotrichia oblita Faldermann.</title>
        <authorList>
            <person name="Rongchong L."/>
        </authorList>
    </citation>
    <scope>NUCLEOTIDE SEQUENCE</scope>
    <source>
        <strain evidence="1">81SQS9</strain>
    </source>
</reference>
<dbReference type="Proteomes" id="UP001056778">
    <property type="component" value="Chromosome 1"/>
</dbReference>
<comment type="caution">
    <text evidence="1">The sequence shown here is derived from an EMBL/GenBank/DDBJ whole genome shotgun (WGS) entry which is preliminary data.</text>
</comment>
<protein>
    <submittedName>
        <fullName evidence="1">Uncharacterized protein</fullName>
    </submittedName>
</protein>
<dbReference type="EMBL" id="CM043015">
    <property type="protein sequence ID" value="KAI4469388.1"/>
    <property type="molecule type" value="Genomic_DNA"/>
</dbReference>
<accession>A0ACB9TR66</accession>
<evidence type="ECO:0000313" key="2">
    <source>
        <dbReference type="Proteomes" id="UP001056778"/>
    </source>
</evidence>
<name>A0ACB9TR66_HOLOL</name>
<evidence type="ECO:0000313" key="1">
    <source>
        <dbReference type="EMBL" id="KAI4469388.1"/>
    </source>
</evidence>
<gene>
    <name evidence="1" type="ORF">MML48_1g07736</name>
</gene>
<proteinExistence type="predicted"/>